<reference evidence="3 4" key="1">
    <citation type="journal article" date="2016" name="PLoS Pathog.">
        <title>Biosynthesis of antibiotic leucinostatins in bio-control fungus Purpureocillium lilacinum and their inhibition on phytophthora revealed by genome mining.</title>
        <authorList>
            <person name="Wang G."/>
            <person name="Liu Z."/>
            <person name="Lin R."/>
            <person name="Li E."/>
            <person name="Mao Z."/>
            <person name="Ling J."/>
            <person name="Yang Y."/>
            <person name="Yin W.B."/>
            <person name="Xie B."/>
        </authorList>
    </citation>
    <scope>NUCLEOTIDE SEQUENCE [LARGE SCALE GENOMIC DNA]</scope>
    <source>
        <strain evidence="3">170</strain>
    </source>
</reference>
<dbReference type="GO" id="GO:0006508">
    <property type="term" value="P:proteolysis"/>
    <property type="evidence" value="ECO:0007669"/>
    <property type="project" value="InterPro"/>
</dbReference>
<dbReference type="Gene3D" id="3.40.50.200">
    <property type="entry name" value="Peptidase S8/S53 domain"/>
    <property type="match status" value="1"/>
</dbReference>
<feature type="domain" description="Peptidase S8/S53" evidence="2">
    <location>
        <begin position="821"/>
        <end position="946"/>
    </location>
</feature>
<dbReference type="KEGG" id="pchm:VFPPC_07023"/>
<dbReference type="STRING" id="1380566.A0A179FB60"/>
<dbReference type="GeneID" id="28849951"/>
<dbReference type="InterPro" id="IPR036852">
    <property type="entry name" value="Peptidase_S8/S53_dom_sf"/>
</dbReference>
<accession>A0A179FB60</accession>
<evidence type="ECO:0000256" key="1">
    <source>
        <dbReference type="SAM" id="MobiDB-lite"/>
    </source>
</evidence>
<organism evidence="3 4">
    <name type="scientific">Pochonia chlamydosporia 170</name>
    <dbReference type="NCBI Taxonomy" id="1380566"/>
    <lineage>
        <taxon>Eukaryota</taxon>
        <taxon>Fungi</taxon>
        <taxon>Dikarya</taxon>
        <taxon>Ascomycota</taxon>
        <taxon>Pezizomycotina</taxon>
        <taxon>Sordariomycetes</taxon>
        <taxon>Hypocreomycetidae</taxon>
        <taxon>Hypocreales</taxon>
        <taxon>Clavicipitaceae</taxon>
        <taxon>Pochonia</taxon>
    </lineage>
</organism>
<dbReference type="GO" id="GO:0004252">
    <property type="term" value="F:serine-type endopeptidase activity"/>
    <property type="evidence" value="ECO:0007669"/>
    <property type="project" value="InterPro"/>
</dbReference>
<evidence type="ECO:0000313" key="4">
    <source>
        <dbReference type="Proteomes" id="UP000078397"/>
    </source>
</evidence>
<feature type="region of interest" description="Disordered" evidence="1">
    <location>
        <begin position="1"/>
        <end position="22"/>
    </location>
</feature>
<dbReference type="SUPFAM" id="SSF52743">
    <property type="entry name" value="Subtilisin-like"/>
    <property type="match status" value="1"/>
</dbReference>
<dbReference type="InterPro" id="IPR000209">
    <property type="entry name" value="Peptidase_S8/S53_dom"/>
</dbReference>
<comment type="caution">
    <text evidence="3">The sequence shown here is derived from an EMBL/GenBank/DDBJ whole genome shotgun (WGS) entry which is preliminary data.</text>
</comment>
<dbReference type="EMBL" id="LSBJ02000007">
    <property type="protein sequence ID" value="OAQ62339.2"/>
    <property type="molecule type" value="Genomic_DNA"/>
</dbReference>
<protein>
    <submittedName>
        <fullName evidence="3">Subtilase family domain-containing protein</fullName>
    </submittedName>
</protein>
<sequence>MGSESQLHETSGPPREGGSCFNDKLKSIASEWLRSEPQASTNERNRIFASRVNCLYQKLRDLISERKELDENNDRDLLAFLCNEETQYEIDDCVRWCLLLHTCKSRMEEGNHQYNARMALGERLLKIKPILAFIANEKAITREGVSAHANGLGQPGVIPWECKFPDHQEYFKHEFEQATWAPVIHLIHSVMDPVLTFLFNHFDAASNMKSLVCDSLQRDKLDVLGQATKAYHLSQLEDNADKYRVLEIISLLLAFDPGLAGDPNAIEYAMERRNYSVVHKIVSLAPAGTISAKHMFDIRRNASIGLSTDLLERQGIGRKCSFETAKWLIVSDKQVWWTETECKEGLKSLVTTKRDEAELLLRLSLENNRSWAVDDILEHRPDIFDASQAYALIKLDRLDLWIRDSVQKAWKKQSCSRKVDLLPAAVQQQKDQFVEWFIANDTESVLNLGEVSNNPTMESHESSSFGKKYPLWHNKYDASKGLAVLRHDPNEKIRKKLIAACIKASENMQQLVEILKSSGQSVAQLCFDLSLFDSGAFAFDNFVQSMIRCRTLDDRTSFEPTIRYADIPNLDPHREDRRVGVGIEYREIFDVFDWLRNTHKVEEIVKVRVLDRMCNPHDEAKIGEYVDMFHVAILDWRCLDLSLSVFSERTKESLRELHLYSSGKRAVLSHWLNEGNITSLKSLEVLRIYIIEDFLNKKRGEAIKAFIKALTKSLYESQPELRGKIEVKYRPWDMQQVSADSSLERIAQKAVPKLWPFIKGYSDHVQSKLLVADARLRKSKVAILDSGIMHVAPMSEPGTQQENSGNYITGKQGESMWSLWPRAIYWAIENEVDIISMSFALYEPDRKLQRAIQKADAAGIVMICSIHDEGYNIQHAYPASYEETITIAAAEKYGAPTIQTPKDMYQFRIHATNIPAGIVPYIQSDSTISGSSVATAIASGLASLILCCHGMCSKDPSDGTDKWRKNIVKWHFESLQEDKNDKYIQLDKFCNLREVQNGGLLNISAMIKNTFEVDGRR</sequence>
<keyword evidence="4" id="KW-1185">Reference proteome</keyword>
<gene>
    <name evidence="3" type="ORF">VFPPC_07023</name>
</gene>
<dbReference type="Proteomes" id="UP000078397">
    <property type="component" value="Unassembled WGS sequence"/>
</dbReference>
<dbReference type="AlphaFoldDB" id="A0A179FB60"/>
<evidence type="ECO:0000313" key="3">
    <source>
        <dbReference type="EMBL" id="OAQ62339.2"/>
    </source>
</evidence>
<dbReference type="Pfam" id="PF00082">
    <property type="entry name" value="Peptidase_S8"/>
    <property type="match status" value="1"/>
</dbReference>
<dbReference type="OrthoDB" id="4936624at2759"/>
<name>A0A179FB60_METCM</name>
<proteinExistence type="predicted"/>
<evidence type="ECO:0000259" key="2">
    <source>
        <dbReference type="Pfam" id="PF00082"/>
    </source>
</evidence>
<dbReference type="RefSeq" id="XP_022284177.1">
    <property type="nucleotide sequence ID" value="XM_022428538.1"/>
</dbReference>